<protein>
    <submittedName>
        <fullName evidence="2">MarR family winged helix-turn-helix transcriptional regulator</fullName>
    </submittedName>
</protein>
<evidence type="ECO:0000313" key="2">
    <source>
        <dbReference type="EMBL" id="MFC4059128.1"/>
    </source>
</evidence>
<proteinExistence type="predicted"/>
<feature type="domain" description="HTH marR-type" evidence="1">
    <location>
        <begin position="10"/>
        <end position="146"/>
    </location>
</feature>
<evidence type="ECO:0000259" key="1">
    <source>
        <dbReference type="PROSITE" id="PS50995"/>
    </source>
</evidence>
<evidence type="ECO:0000313" key="3">
    <source>
        <dbReference type="Proteomes" id="UP001595850"/>
    </source>
</evidence>
<dbReference type="PANTHER" id="PTHR33164:SF99">
    <property type="entry name" value="MARR FAMILY REGULATORY PROTEIN"/>
    <property type="match status" value="1"/>
</dbReference>
<organism evidence="2 3">
    <name type="scientific">Planomonospora corallina</name>
    <dbReference type="NCBI Taxonomy" id="1806052"/>
    <lineage>
        <taxon>Bacteria</taxon>
        <taxon>Bacillati</taxon>
        <taxon>Actinomycetota</taxon>
        <taxon>Actinomycetes</taxon>
        <taxon>Streptosporangiales</taxon>
        <taxon>Streptosporangiaceae</taxon>
        <taxon>Planomonospora</taxon>
    </lineage>
</organism>
<dbReference type="InterPro" id="IPR039422">
    <property type="entry name" value="MarR/SlyA-like"/>
</dbReference>
<gene>
    <name evidence="2" type="ORF">ACFOWE_12525</name>
</gene>
<dbReference type="RefSeq" id="WP_377287444.1">
    <property type="nucleotide sequence ID" value="NZ_JBHSBM010000016.1"/>
</dbReference>
<dbReference type="EMBL" id="JBHSBM010000016">
    <property type="protein sequence ID" value="MFC4059128.1"/>
    <property type="molecule type" value="Genomic_DNA"/>
</dbReference>
<dbReference type="Proteomes" id="UP001595850">
    <property type="component" value="Unassembled WGS sequence"/>
</dbReference>
<sequence>MDAPWLDDDQQRAWRAYLRMQARLSAALNRRLQTSSGLSLADYDVLVHLTDAPDGRLRPYELQHALEWEQSRLSHHLSRMQRRGLVERRECADDGRGAFIVLTETGREAIATAAPGHVEAVRELFIDALGPDQVGALHHLATQVLVRIDAAADR</sequence>
<dbReference type="PANTHER" id="PTHR33164">
    <property type="entry name" value="TRANSCRIPTIONAL REGULATOR, MARR FAMILY"/>
    <property type="match status" value="1"/>
</dbReference>
<dbReference type="PROSITE" id="PS50995">
    <property type="entry name" value="HTH_MARR_2"/>
    <property type="match status" value="1"/>
</dbReference>
<dbReference type="InterPro" id="IPR000835">
    <property type="entry name" value="HTH_MarR-typ"/>
</dbReference>
<dbReference type="PRINTS" id="PR00598">
    <property type="entry name" value="HTHMARR"/>
</dbReference>
<dbReference type="Gene3D" id="1.10.10.10">
    <property type="entry name" value="Winged helix-like DNA-binding domain superfamily/Winged helix DNA-binding domain"/>
    <property type="match status" value="1"/>
</dbReference>
<accession>A0ABV8I9J3</accession>
<keyword evidence="3" id="KW-1185">Reference proteome</keyword>
<comment type="caution">
    <text evidence="2">The sequence shown here is derived from an EMBL/GenBank/DDBJ whole genome shotgun (WGS) entry which is preliminary data.</text>
</comment>
<dbReference type="Pfam" id="PF12802">
    <property type="entry name" value="MarR_2"/>
    <property type="match status" value="1"/>
</dbReference>
<dbReference type="SUPFAM" id="SSF46785">
    <property type="entry name" value="Winged helix' DNA-binding domain"/>
    <property type="match status" value="1"/>
</dbReference>
<dbReference type="SMART" id="SM00347">
    <property type="entry name" value="HTH_MARR"/>
    <property type="match status" value="1"/>
</dbReference>
<dbReference type="InterPro" id="IPR036390">
    <property type="entry name" value="WH_DNA-bd_sf"/>
</dbReference>
<name>A0ABV8I9J3_9ACTN</name>
<dbReference type="InterPro" id="IPR036388">
    <property type="entry name" value="WH-like_DNA-bd_sf"/>
</dbReference>
<reference evidence="3" key="1">
    <citation type="journal article" date="2019" name="Int. J. Syst. Evol. Microbiol.">
        <title>The Global Catalogue of Microorganisms (GCM) 10K type strain sequencing project: providing services to taxonomists for standard genome sequencing and annotation.</title>
        <authorList>
            <consortium name="The Broad Institute Genomics Platform"/>
            <consortium name="The Broad Institute Genome Sequencing Center for Infectious Disease"/>
            <person name="Wu L."/>
            <person name="Ma J."/>
        </authorList>
    </citation>
    <scope>NUCLEOTIDE SEQUENCE [LARGE SCALE GENOMIC DNA]</scope>
    <source>
        <strain evidence="3">TBRC 4489</strain>
    </source>
</reference>